<feature type="transmembrane region" description="Helical" evidence="2">
    <location>
        <begin position="130"/>
        <end position="150"/>
    </location>
</feature>
<dbReference type="Proteomes" id="UP000641932">
    <property type="component" value="Unassembled WGS sequence"/>
</dbReference>
<feature type="transmembrane region" description="Helical" evidence="2">
    <location>
        <begin position="70"/>
        <end position="92"/>
    </location>
</feature>
<name>A0A917ZPA2_9ACTN</name>
<feature type="transmembrane region" description="Helical" evidence="2">
    <location>
        <begin position="186"/>
        <end position="204"/>
    </location>
</feature>
<accession>A0A917ZPA2</accession>
<sequence length="280" mass="28686">MCWSETADLAAGGAVSAIGVACLAGVRRARDLPMASLPLLLGAHQLIESVVWRGEEGEVAAGTAQVARTAWAVIALPLLPALVPLAVLLAASAAARRRLVPLVVTGLATAGVLTYYVATRPVTAHVRGHTLGYGIGLPHVCPLMAGYLVATVGALLLSGDRVLRLLGVLTAAGAAGCAALWRLEFISTWCAFAAVVSVVLLRWVRTGAPAGPDEPARPPGLRRRALTPGAAGKKRPGRGEGSRAGKRPGPPTAGRACPWCRSRCGTACRGPCRSAARRGG</sequence>
<dbReference type="InterPro" id="IPR046737">
    <property type="entry name" value="DUF6629"/>
</dbReference>
<dbReference type="AlphaFoldDB" id="A0A917ZPA2"/>
<comment type="caution">
    <text evidence="3">The sequence shown here is derived from an EMBL/GenBank/DDBJ whole genome shotgun (WGS) entry which is preliminary data.</text>
</comment>
<evidence type="ECO:0000256" key="2">
    <source>
        <dbReference type="SAM" id="Phobius"/>
    </source>
</evidence>
<organism evidence="3 4">
    <name type="scientific">Wenjunlia tyrosinilytica</name>
    <dbReference type="NCBI Taxonomy" id="1544741"/>
    <lineage>
        <taxon>Bacteria</taxon>
        <taxon>Bacillati</taxon>
        <taxon>Actinomycetota</taxon>
        <taxon>Actinomycetes</taxon>
        <taxon>Kitasatosporales</taxon>
        <taxon>Streptomycetaceae</taxon>
        <taxon>Wenjunlia</taxon>
    </lineage>
</organism>
<dbReference type="Pfam" id="PF20334">
    <property type="entry name" value="DUF6629"/>
    <property type="match status" value="1"/>
</dbReference>
<feature type="transmembrane region" description="Helical" evidence="2">
    <location>
        <begin position="162"/>
        <end position="180"/>
    </location>
</feature>
<protein>
    <submittedName>
        <fullName evidence="3">Uncharacterized protein</fullName>
    </submittedName>
</protein>
<keyword evidence="2" id="KW-0472">Membrane</keyword>
<evidence type="ECO:0000256" key="1">
    <source>
        <dbReference type="SAM" id="MobiDB-lite"/>
    </source>
</evidence>
<reference evidence="3" key="2">
    <citation type="submission" date="2020-09" db="EMBL/GenBank/DDBJ databases">
        <authorList>
            <person name="Sun Q."/>
            <person name="Zhou Y."/>
        </authorList>
    </citation>
    <scope>NUCLEOTIDE SEQUENCE</scope>
    <source>
        <strain evidence="3">CGMCC 4.7201</strain>
    </source>
</reference>
<evidence type="ECO:0000313" key="4">
    <source>
        <dbReference type="Proteomes" id="UP000641932"/>
    </source>
</evidence>
<keyword evidence="4" id="KW-1185">Reference proteome</keyword>
<keyword evidence="2" id="KW-1133">Transmembrane helix</keyword>
<dbReference type="EMBL" id="BMMS01000010">
    <property type="protein sequence ID" value="GGO87772.1"/>
    <property type="molecule type" value="Genomic_DNA"/>
</dbReference>
<proteinExistence type="predicted"/>
<keyword evidence="2" id="KW-0812">Transmembrane</keyword>
<gene>
    <name evidence="3" type="ORF">GCM10012280_27010</name>
</gene>
<dbReference type="RefSeq" id="WP_308425138.1">
    <property type="nucleotide sequence ID" value="NZ_BMMS01000010.1"/>
</dbReference>
<evidence type="ECO:0000313" key="3">
    <source>
        <dbReference type="EMBL" id="GGO87772.1"/>
    </source>
</evidence>
<feature type="region of interest" description="Disordered" evidence="1">
    <location>
        <begin position="210"/>
        <end position="258"/>
    </location>
</feature>
<feature type="transmembrane region" description="Helical" evidence="2">
    <location>
        <begin position="99"/>
        <end position="118"/>
    </location>
</feature>
<reference evidence="3" key="1">
    <citation type="journal article" date="2014" name="Int. J. Syst. Evol. Microbiol.">
        <title>Complete genome sequence of Corynebacterium casei LMG S-19264T (=DSM 44701T), isolated from a smear-ripened cheese.</title>
        <authorList>
            <consortium name="US DOE Joint Genome Institute (JGI-PGF)"/>
            <person name="Walter F."/>
            <person name="Albersmeier A."/>
            <person name="Kalinowski J."/>
            <person name="Ruckert C."/>
        </authorList>
    </citation>
    <scope>NUCLEOTIDE SEQUENCE</scope>
    <source>
        <strain evidence="3">CGMCC 4.7201</strain>
    </source>
</reference>